<evidence type="ECO:0000313" key="7">
    <source>
        <dbReference type="EMBL" id="QWQ19767.2"/>
    </source>
</evidence>
<evidence type="ECO:0000313" key="8">
    <source>
        <dbReference type="Proteomes" id="UP000682358"/>
    </source>
</evidence>
<accession>A0AAJ4THM3</accession>
<keyword evidence="4 6" id="KW-1133">Transmembrane helix</keyword>
<dbReference type="SUPFAM" id="SSF140478">
    <property type="entry name" value="LemA-like"/>
    <property type="match status" value="1"/>
</dbReference>
<dbReference type="GO" id="GO:0016020">
    <property type="term" value="C:membrane"/>
    <property type="evidence" value="ECO:0007669"/>
    <property type="project" value="UniProtKB-SubCell"/>
</dbReference>
<dbReference type="PANTHER" id="PTHR34478:SF2">
    <property type="entry name" value="MEMBRANE PROTEIN"/>
    <property type="match status" value="1"/>
</dbReference>
<evidence type="ECO:0000256" key="1">
    <source>
        <dbReference type="ARBA" id="ARBA00004167"/>
    </source>
</evidence>
<dbReference type="Pfam" id="PF04011">
    <property type="entry name" value="LemA"/>
    <property type="match status" value="1"/>
</dbReference>
<protein>
    <submittedName>
        <fullName evidence="7">LemA family protein</fullName>
    </submittedName>
</protein>
<dbReference type="InterPro" id="IPR023353">
    <property type="entry name" value="LemA-like_dom_sf"/>
</dbReference>
<keyword evidence="3 6" id="KW-0812">Transmembrane</keyword>
<proteinExistence type="inferred from homology"/>
<comment type="subcellular location">
    <subcellularLocation>
        <location evidence="1">Membrane</location>
        <topology evidence="1">Single-pass membrane protein</topology>
    </subcellularLocation>
</comment>
<sequence>MRKLAIGLVLVMVVIFTLLVNSYNTIQKNDELVSAAASELLNQYQRRFDLIPNLVSTVKGYSSHESNVLQEIVKARASVGKINVDGRVFDDPEISASYQKAQDNLGQSLSRLLVISENYPELKANSLYQDLMVQLEGAENRISVARGRYIEAVRHYNTQIRQFPYNLIAESMGYDKKINFNVENGHEIKRTPTVDFNSWYVIFYFPCFYLVLLRAHQWIIHPH</sequence>
<feature type="transmembrane region" description="Helical" evidence="6">
    <location>
        <begin position="198"/>
        <end position="215"/>
    </location>
</feature>
<dbReference type="InterPro" id="IPR007156">
    <property type="entry name" value="MamQ_LemA"/>
</dbReference>
<name>A0AAJ4THM3_PRORE</name>
<evidence type="ECO:0000256" key="3">
    <source>
        <dbReference type="ARBA" id="ARBA00022692"/>
    </source>
</evidence>
<reference evidence="7" key="1">
    <citation type="submission" date="2021-06" db="EMBL/GenBank/DDBJ databases">
        <title>Emergence of genetically related NDM-1-producing Providencia rettgeri strains in Argentina.</title>
        <authorList>
            <person name="Pasteran F."/>
            <person name="Meo A."/>
            <person name="Gomez S."/>
            <person name="Derdoy L."/>
            <person name="Albronoz E."/>
            <person name="Faccone D."/>
            <person name="Guerriero L."/>
            <person name="Archuby D."/>
            <person name="Tarzia A."/>
            <person name="Lopez M."/>
            <person name="Corso A."/>
        </authorList>
    </citation>
    <scope>NUCLEOTIDE SEQUENCE</scope>
    <source>
        <strain evidence="7">PreM15628</strain>
    </source>
</reference>
<evidence type="ECO:0000256" key="5">
    <source>
        <dbReference type="ARBA" id="ARBA00023136"/>
    </source>
</evidence>
<comment type="similarity">
    <text evidence="2">Belongs to the LemA family.</text>
</comment>
<evidence type="ECO:0000256" key="2">
    <source>
        <dbReference type="ARBA" id="ARBA00008854"/>
    </source>
</evidence>
<dbReference type="EMBL" id="CP076405">
    <property type="protein sequence ID" value="QWQ19767.2"/>
    <property type="molecule type" value="Genomic_DNA"/>
</dbReference>
<dbReference type="Gene3D" id="1.20.1440.20">
    <property type="entry name" value="LemA-like domain"/>
    <property type="match status" value="1"/>
</dbReference>
<gene>
    <name evidence="7" type="ORF">KOF27_14210</name>
</gene>
<organism evidence="7 8">
    <name type="scientific">Providencia rettgeri</name>
    <dbReference type="NCBI Taxonomy" id="587"/>
    <lineage>
        <taxon>Bacteria</taxon>
        <taxon>Pseudomonadati</taxon>
        <taxon>Pseudomonadota</taxon>
        <taxon>Gammaproteobacteria</taxon>
        <taxon>Enterobacterales</taxon>
        <taxon>Morganellaceae</taxon>
        <taxon>Providencia</taxon>
    </lineage>
</organism>
<dbReference type="PANTHER" id="PTHR34478">
    <property type="entry name" value="PROTEIN LEMA"/>
    <property type="match status" value="1"/>
</dbReference>
<evidence type="ECO:0000256" key="4">
    <source>
        <dbReference type="ARBA" id="ARBA00022989"/>
    </source>
</evidence>
<dbReference type="AlphaFoldDB" id="A0AAJ4THM3"/>
<dbReference type="Proteomes" id="UP000682358">
    <property type="component" value="Chromosome"/>
</dbReference>
<evidence type="ECO:0000256" key="6">
    <source>
        <dbReference type="SAM" id="Phobius"/>
    </source>
</evidence>
<keyword evidence="5 6" id="KW-0472">Membrane</keyword>